<feature type="repeat" description="Solcar" evidence="13">
    <location>
        <begin position="71"/>
        <end position="163"/>
    </location>
</feature>
<dbReference type="InterPro" id="IPR050567">
    <property type="entry name" value="Mitochondrial_Carrier"/>
</dbReference>
<keyword evidence="7" id="KW-0496">Mitochondrion</keyword>
<dbReference type="FunCoup" id="A0A7M7IT81">
    <property type="interactions" value="413"/>
</dbReference>
<dbReference type="PROSITE" id="PS50920">
    <property type="entry name" value="SOLCAR"/>
    <property type="match status" value="3"/>
</dbReference>
<keyword evidence="5" id="KW-0677">Repeat</keyword>
<evidence type="ECO:0000313" key="16">
    <source>
        <dbReference type="Proteomes" id="UP000002358"/>
    </source>
</evidence>
<dbReference type="PRINTS" id="PR00926">
    <property type="entry name" value="MITOCARRIER"/>
</dbReference>
<dbReference type="PANTHER" id="PTHR45624:SF10">
    <property type="entry name" value="SLC (SOLUTE CARRIER) HOMOLOG"/>
    <property type="match status" value="1"/>
</dbReference>
<dbReference type="InterPro" id="IPR023395">
    <property type="entry name" value="MCP_dom_sf"/>
</dbReference>
<feature type="repeat" description="Solcar" evidence="13">
    <location>
        <begin position="173"/>
        <end position="260"/>
    </location>
</feature>
<evidence type="ECO:0000256" key="3">
    <source>
        <dbReference type="ARBA" id="ARBA00022448"/>
    </source>
</evidence>
<feature type="repeat" description="Solcar" evidence="13">
    <location>
        <begin position="276"/>
        <end position="371"/>
    </location>
</feature>
<dbReference type="InParanoid" id="A0A7M7IT81"/>
<gene>
    <name evidence="15" type="primary">100120062</name>
</gene>
<sequence>MAESDLSSSILDHLNVQLVRFPHLSWRGVRDVRKLIGGLHQIPLLGLINSFSCSSSEGSGTSLTMVYSSSEPGYHHAIAGAASGCLTRFICQPLDVVKIRFQLQVEPIKKHSSSKYHSMLQTFRLIAKEESFYALWKGHVPAQLLSVIYGTSQFYVYIIVNQHLEKFDFLSDKTKTVHFLSGALAGCFATVTSFPLDTVRTRLIAQSSQNKAYKGTIHSCTTIYKTESPKGFFRGLLPTLLQIAPHAGLQFGTYELVKDIKFLPANNEDSHHHKKVGIINSLVAGCLAGLVAKTIVYPLDLARKRLQIQGFEHGRKGFGGFFRCNGLVNCLVLTTKQEGIRGLFKGLGPSQFKAALMTALHFTFYEQALNLIRDNHEHEH</sequence>
<reference evidence="15" key="1">
    <citation type="submission" date="2021-01" db="UniProtKB">
        <authorList>
            <consortium name="EnsemblMetazoa"/>
        </authorList>
    </citation>
    <scope>IDENTIFICATION</scope>
</reference>
<dbReference type="SMR" id="A0A7M7IT81"/>
<evidence type="ECO:0000256" key="4">
    <source>
        <dbReference type="ARBA" id="ARBA00022692"/>
    </source>
</evidence>
<dbReference type="InterPro" id="IPR018108">
    <property type="entry name" value="MCP_transmembrane"/>
</dbReference>
<dbReference type="AlphaFoldDB" id="A0A7M7IT81"/>
<evidence type="ECO:0000256" key="1">
    <source>
        <dbReference type="ARBA" id="ARBA00004225"/>
    </source>
</evidence>
<keyword evidence="16" id="KW-1185">Reference proteome</keyword>
<evidence type="ECO:0000256" key="10">
    <source>
        <dbReference type="ARBA" id="ARBA00040836"/>
    </source>
</evidence>
<comment type="catalytic activity">
    <reaction evidence="12">
        <text>thiamine phosphate(out) + thiamine diphosphate(in) = thiamine phosphate(in) + thiamine diphosphate(out)</text>
        <dbReference type="Rhea" id="RHEA:73383"/>
        <dbReference type="ChEBI" id="CHEBI:37575"/>
        <dbReference type="ChEBI" id="CHEBI:58937"/>
    </reaction>
</comment>
<evidence type="ECO:0000256" key="8">
    <source>
        <dbReference type="ARBA" id="ARBA00023136"/>
    </source>
</evidence>
<dbReference type="GO" id="GO:0090422">
    <property type="term" value="F:thiamine pyrophosphate transmembrane transporter activity"/>
    <property type="evidence" value="ECO:0007669"/>
    <property type="project" value="UniProtKB-ARBA"/>
</dbReference>
<dbReference type="EnsemblMetazoa" id="XM_016988532">
    <property type="protein sequence ID" value="XP_016844021"/>
    <property type="gene ID" value="LOC100120062"/>
</dbReference>
<keyword evidence="8 13" id="KW-0472">Membrane</keyword>
<dbReference type="Pfam" id="PF00153">
    <property type="entry name" value="Mito_carr"/>
    <property type="match status" value="3"/>
</dbReference>
<dbReference type="Gene3D" id="1.50.40.10">
    <property type="entry name" value="Mitochondrial carrier domain"/>
    <property type="match status" value="1"/>
</dbReference>
<dbReference type="GO" id="GO:0031966">
    <property type="term" value="C:mitochondrial membrane"/>
    <property type="evidence" value="ECO:0007669"/>
    <property type="project" value="UniProtKB-SubCell"/>
</dbReference>
<dbReference type="Proteomes" id="UP000002358">
    <property type="component" value="Chromosome 4"/>
</dbReference>
<evidence type="ECO:0000256" key="11">
    <source>
        <dbReference type="ARBA" id="ARBA00041879"/>
    </source>
</evidence>
<comment type="function">
    <text evidence="9">Mitochondrial transporter mediating uptake of thiamine diphosphate into mitochondria. It is not clear if the antiporter activity is affected by the membrane potential or by the proton electrochemical gradient.</text>
</comment>
<name>A0A7M7IT81_NASVI</name>
<evidence type="ECO:0000256" key="13">
    <source>
        <dbReference type="PROSITE-ProRule" id="PRU00282"/>
    </source>
</evidence>
<evidence type="ECO:0000313" key="15">
    <source>
        <dbReference type="EnsemblMetazoa" id="XP_016844021"/>
    </source>
</evidence>
<evidence type="ECO:0000256" key="7">
    <source>
        <dbReference type="ARBA" id="ARBA00023128"/>
    </source>
</evidence>
<keyword evidence="3 14" id="KW-0813">Transport</keyword>
<dbReference type="OrthoDB" id="18574at2759"/>
<comment type="similarity">
    <text evidence="2 14">Belongs to the mitochondrial carrier (TC 2.A.29) family.</text>
</comment>
<evidence type="ECO:0000256" key="12">
    <source>
        <dbReference type="ARBA" id="ARBA00050799"/>
    </source>
</evidence>
<dbReference type="SUPFAM" id="SSF103506">
    <property type="entry name" value="Mitochondrial carrier"/>
    <property type="match status" value="1"/>
</dbReference>
<evidence type="ECO:0000256" key="5">
    <source>
        <dbReference type="ARBA" id="ARBA00022737"/>
    </source>
</evidence>
<keyword evidence="4 13" id="KW-0812">Transmembrane</keyword>
<evidence type="ECO:0000256" key="2">
    <source>
        <dbReference type="ARBA" id="ARBA00006375"/>
    </source>
</evidence>
<protein>
    <recommendedName>
        <fullName evidence="10">Mitochondrial thiamine pyrophosphate carrier</fullName>
    </recommendedName>
    <alternativeName>
        <fullName evidence="11">Solute carrier family 25 member 19</fullName>
    </alternativeName>
</protein>
<evidence type="ECO:0000256" key="6">
    <source>
        <dbReference type="ARBA" id="ARBA00022989"/>
    </source>
</evidence>
<evidence type="ECO:0000256" key="14">
    <source>
        <dbReference type="RuleBase" id="RU000488"/>
    </source>
</evidence>
<evidence type="ECO:0000256" key="9">
    <source>
        <dbReference type="ARBA" id="ARBA00037549"/>
    </source>
</evidence>
<dbReference type="FunFam" id="1.50.40.10:FF:000011">
    <property type="entry name" value="Mitochondrial thiamine pyrophosphate carrier 1"/>
    <property type="match status" value="1"/>
</dbReference>
<comment type="subcellular location">
    <subcellularLocation>
        <location evidence="1">Mitochondrion membrane</location>
        <topology evidence="1">Multi-pass membrane protein</topology>
    </subcellularLocation>
</comment>
<organism evidence="15 16">
    <name type="scientific">Nasonia vitripennis</name>
    <name type="common">Parasitic wasp</name>
    <dbReference type="NCBI Taxonomy" id="7425"/>
    <lineage>
        <taxon>Eukaryota</taxon>
        <taxon>Metazoa</taxon>
        <taxon>Ecdysozoa</taxon>
        <taxon>Arthropoda</taxon>
        <taxon>Hexapoda</taxon>
        <taxon>Insecta</taxon>
        <taxon>Pterygota</taxon>
        <taxon>Neoptera</taxon>
        <taxon>Endopterygota</taxon>
        <taxon>Hymenoptera</taxon>
        <taxon>Apocrita</taxon>
        <taxon>Proctotrupomorpha</taxon>
        <taxon>Chalcidoidea</taxon>
        <taxon>Pteromalidae</taxon>
        <taxon>Pteromalinae</taxon>
        <taxon>Nasonia</taxon>
    </lineage>
</organism>
<proteinExistence type="inferred from homology"/>
<dbReference type="InterPro" id="IPR002067">
    <property type="entry name" value="MCP"/>
</dbReference>
<accession>A0A7M7IT81</accession>
<dbReference type="PANTHER" id="PTHR45624">
    <property type="entry name" value="MITOCHONDRIAL BASIC AMINO ACIDS TRANSPORTER-RELATED"/>
    <property type="match status" value="1"/>
</dbReference>
<keyword evidence="6" id="KW-1133">Transmembrane helix</keyword>